<dbReference type="EMBL" id="CP012801">
    <property type="protein sequence ID" value="ALJ60595.1"/>
    <property type="molecule type" value="Genomic_DNA"/>
</dbReference>
<proteinExistence type="predicted"/>
<dbReference type="PATRIC" id="fig|246787.4.peg.3480"/>
<accession>A0A0N7IFM2</accession>
<gene>
    <name evidence="1" type="ORF">BcellWH2_03362</name>
</gene>
<name>A0A0N7IFM2_9BACE</name>
<dbReference type="Proteomes" id="UP000061809">
    <property type="component" value="Chromosome"/>
</dbReference>
<sequence length="187" mass="21989">MEWKKKIKGYFKNDNYAYSIALLKRNILEKNDLLDTFVNLIYVYLYSIVETDISKETKQAYLEDLNSTFKIFIEDEENISNPEFLFYTAYIASSFGEFYLDLTCNDIERMFEKSFQIDPLNLLYVWGYSPYLNADYAEIRKEYAVKIVSNSEYLDNIKEKAIVGDNLLDILYFEAGIEGNTQSILNT</sequence>
<evidence type="ECO:0000313" key="1">
    <source>
        <dbReference type="EMBL" id="ALJ60595.1"/>
    </source>
</evidence>
<dbReference type="RefSeq" id="WP_029426660.1">
    <property type="nucleotide sequence ID" value="NZ_CP012801.1"/>
</dbReference>
<dbReference type="AlphaFoldDB" id="A0A0N7IFM2"/>
<dbReference type="KEGG" id="bcel:BcellWH2_03362"/>
<organism evidence="1 2">
    <name type="scientific">Bacteroides cellulosilyticus</name>
    <dbReference type="NCBI Taxonomy" id="246787"/>
    <lineage>
        <taxon>Bacteria</taxon>
        <taxon>Pseudomonadati</taxon>
        <taxon>Bacteroidota</taxon>
        <taxon>Bacteroidia</taxon>
        <taxon>Bacteroidales</taxon>
        <taxon>Bacteroidaceae</taxon>
        <taxon>Bacteroides</taxon>
    </lineage>
</organism>
<reference evidence="1 2" key="1">
    <citation type="journal article" date="2015" name="Science">
        <title>Genetic determinants of in vivo fitness and diet responsiveness in multiple human gut Bacteroides.</title>
        <authorList>
            <person name="Wu M."/>
            <person name="McNulty N.P."/>
            <person name="Rodionov D.A."/>
            <person name="Khoroshkin M.S."/>
            <person name="Griffin N.W."/>
            <person name="Cheng J."/>
            <person name="Latreille P."/>
            <person name="Kerstetter R.A."/>
            <person name="Terrapon N."/>
            <person name="Henrissat B."/>
            <person name="Osterman A.L."/>
            <person name="Gordon J.I."/>
        </authorList>
    </citation>
    <scope>NUCLEOTIDE SEQUENCE [LARGE SCALE GENOMIC DNA]</scope>
    <source>
        <strain evidence="1 2">WH2</strain>
    </source>
</reference>
<evidence type="ECO:0000313" key="2">
    <source>
        <dbReference type="Proteomes" id="UP000061809"/>
    </source>
</evidence>
<protein>
    <submittedName>
        <fullName evidence="1">Uncharacterized protein</fullName>
    </submittedName>
</protein>